<gene>
    <name evidence="3" type="ORF">CSUB01_09880</name>
</gene>
<feature type="domain" description="Heterokaryon incompatibility" evidence="2">
    <location>
        <begin position="606"/>
        <end position="750"/>
    </location>
</feature>
<dbReference type="eggNOG" id="ENOG502R41Z">
    <property type="taxonomic scope" value="Eukaryota"/>
</dbReference>
<evidence type="ECO:0000313" key="3">
    <source>
        <dbReference type="EMBL" id="KDN70054.1"/>
    </source>
</evidence>
<feature type="region of interest" description="Disordered" evidence="1">
    <location>
        <begin position="344"/>
        <end position="373"/>
    </location>
</feature>
<evidence type="ECO:0000256" key="1">
    <source>
        <dbReference type="SAM" id="MobiDB-lite"/>
    </source>
</evidence>
<protein>
    <recommendedName>
        <fullName evidence="2">Heterokaryon incompatibility domain-containing protein</fullName>
    </recommendedName>
</protein>
<dbReference type="InterPro" id="IPR011009">
    <property type="entry name" value="Kinase-like_dom_sf"/>
</dbReference>
<dbReference type="AlphaFoldDB" id="A0A066XQS3"/>
<reference evidence="4" key="1">
    <citation type="journal article" date="2014" name="Genome Announc.">
        <title>Draft genome sequence of Colletotrichum sublineola, a destructive pathogen of cultivated sorghum.</title>
        <authorList>
            <person name="Baroncelli R."/>
            <person name="Sanz-Martin J.M."/>
            <person name="Rech G.E."/>
            <person name="Sukno S.A."/>
            <person name="Thon M.R."/>
        </authorList>
    </citation>
    <scope>NUCLEOTIDE SEQUENCE [LARGE SCALE GENOMIC DNA]</scope>
    <source>
        <strain evidence="4">TX430BB</strain>
    </source>
</reference>
<keyword evidence="4" id="KW-1185">Reference proteome</keyword>
<dbReference type="OrthoDB" id="5125733at2759"/>
<dbReference type="Gene3D" id="1.10.510.10">
    <property type="entry name" value="Transferase(Phosphotransferase) domain 1"/>
    <property type="match status" value="1"/>
</dbReference>
<dbReference type="EMBL" id="JMSE01000408">
    <property type="protein sequence ID" value="KDN70054.1"/>
    <property type="molecule type" value="Genomic_DNA"/>
</dbReference>
<dbReference type="Proteomes" id="UP000027238">
    <property type="component" value="Unassembled WGS sequence"/>
</dbReference>
<name>A0A066XQS3_COLSU</name>
<feature type="compositionally biased region" description="Basic and acidic residues" evidence="1">
    <location>
        <begin position="344"/>
        <end position="359"/>
    </location>
</feature>
<dbReference type="Pfam" id="PF06985">
    <property type="entry name" value="HET"/>
    <property type="match status" value="1"/>
</dbReference>
<dbReference type="HOGENOM" id="CLU_002639_7_0_1"/>
<sequence>MPIKGKTGTPARLASGIRGRICKNDNGEDFIPNDAIDELASLENVQHHLEAKPQHLKGASVDTFMNFVADQKKPAKKVFLILVYCDLLEYLSSMCEVGFCDQYLPIEPKWNEPQDRYDVRTKHWQKPEPFNKWSTGNIEIFEAKQWVFMAPVFNAHQFEYTVSPKCPLPIIGRPGHSKGGYSGSVREVEIHKAHLQIQFKGTCKRIALKEIHDDKQDYYKKELESLNLKPANILLFRENGYPKTPGTLRIADVGLAKIHDDETRQRKAITQAKTGSVRYEPPELGREDQLSRVYDRFLQQHQAIAILGTNSRWRNTTTPTREDYNRKNVQRFEKWQYKAPNTKLERAGGSREASYRPGKDPAAAVPESTNLNSPGAGNLNAGKLEIPVTSAHAQELVSDRRYVLTMNCAKIYSPKLNDQWQSRSDNDFAQRLLATLYHDSASTPKLSSELCLTCANTWANIWNMDFSISDQMAELRKRTEGCALCGLLYQAAKDIGLSDSDSLKCHRVESTMRLEPDGPTILSIYADPGDHESAPPYAQLGYAQLPHPGSDSQTTLFKEWLRVCEEQHNHQFNYKAGFPTRVLDVGTPEHPQIRLCDGTKAISKRYVALSHCWGTEQCFKTLKNNINDFKKEIGFKELPRTFQDAVKVTRDLGFRYLWIDSLCIIQDDLLDWEQEAASMEHVFSSAIVTIAASSAKSSAEGFLLAQRKQQTPVIIKTASNGTAFICKSIDDFHRDVEMSPLNKRGWVLQERALARRTLHFTSSQVYWECGNGIHGESLMKLVNPRAAFLGDSDFPNSALGYFKGARILLFQNLYRTYSALNFTHVTDRSIAIKGLEERLVKAFNTKGGFGIFERYLHRSLLWQRESDSPLVRITDPPGTHIPSWSWMAYSGRISYLEAPFDGINWQDYVQSPLTSESGVKQHWKADQISIVGYMLRGPMRKLNLEATELGGRITFDQEERATVRDLGCIVLGVKRLASLSAIAEHYVLIIEPISSGDTTQYKRAGVGILLPEHMSEDAGIEVVVS</sequence>
<dbReference type="SUPFAM" id="SSF56112">
    <property type="entry name" value="Protein kinase-like (PK-like)"/>
    <property type="match status" value="1"/>
</dbReference>
<dbReference type="STRING" id="1173701.A0A066XQS3"/>
<organism evidence="3 4">
    <name type="scientific">Colletotrichum sublineola</name>
    <name type="common">Sorghum anthracnose fungus</name>
    <dbReference type="NCBI Taxonomy" id="1173701"/>
    <lineage>
        <taxon>Eukaryota</taxon>
        <taxon>Fungi</taxon>
        <taxon>Dikarya</taxon>
        <taxon>Ascomycota</taxon>
        <taxon>Pezizomycotina</taxon>
        <taxon>Sordariomycetes</taxon>
        <taxon>Hypocreomycetidae</taxon>
        <taxon>Glomerellales</taxon>
        <taxon>Glomerellaceae</taxon>
        <taxon>Colletotrichum</taxon>
        <taxon>Colletotrichum graminicola species complex</taxon>
    </lineage>
</organism>
<dbReference type="OMA" id="NTWANIW"/>
<dbReference type="PANTHER" id="PTHR33112">
    <property type="entry name" value="DOMAIN PROTEIN, PUTATIVE-RELATED"/>
    <property type="match status" value="1"/>
</dbReference>
<evidence type="ECO:0000313" key="4">
    <source>
        <dbReference type="Proteomes" id="UP000027238"/>
    </source>
</evidence>
<dbReference type="PANTHER" id="PTHR33112:SF10">
    <property type="entry name" value="TOL"/>
    <property type="match status" value="1"/>
</dbReference>
<proteinExistence type="predicted"/>
<dbReference type="InterPro" id="IPR010730">
    <property type="entry name" value="HET"/>
</dbReference>
<evidence type="ECO:0000259" key="2">
    <source>
        <dbReference type="Pfam" id="PF06985"/>
    </source>
</evidence>
<accession>A0A066XQS3</accession>
<comment type="caution">
    <text evidence="3">The sequence shown here is derived from an EMBL/GenBank/DDBJ whole genome shotgun (WGS) entry which is preliminary data.</text>
</comment>